<dbReference type="GO" id="GO:0005829">
    <property type="term" value="C:cytosol"/>
    <property type="evidence" value="ECO:0007669"/>
    <property type="project" value="GOC"/>
</dbReference>
<evidence type="ECO:0000256" key="6">
    <source>
        <dbReference type="ARBA" id="ARBA00023136"/>
    </source>
</evidence>
<dbReference type="PANTHER" id="PTHR12820">
    <property type="entry name" value="VACUOLAR SORTING PROTEIN 53"/>
    <property type="match status" value="1"/>
</dbReference>
<dbReference type="InterPro" id="IPR039766">
    <property type="entry name" value="Vps53"/>
</dbReference>
<dbReference type="InterPro" id="IPR038260">
    <property type="entry name" value="Vps53_C_sf"/>
</dbReference>
<protein>
    <submittedName>
        <fullName evidence="11">Vacuolar protein sorting-associated protein 53</fullName>
    </submittedName>
</protein>
<accession>A0AAD5SJM8</accession>
<feature type="compositionally biased region" description="Basic and acidic residues" evidence="8">
    <location>
        <begin position="1"/>
        <end position="10"/>
    </location>
</feature>
<evidence type="ECO:0000259" key="9">
    <source>
        <dbReference type="Pfam" id="PF04100"/>
    </source>
</evidence>
<evidence type="ECO:0000313" key="11">
    <source>
        <dbReference type="EMBL" id="KAJ3056157.1"/>
    </source>
</evidence>
<name>A0AAD5SJM8_9FUNG</name>
<keyword evidence="7" id="KW-0175">Coiled coil</keyword>
<evidence type="ECO:0000256" key="8">
    <source>
        <dbReference type="SAM" id="MobiDB-lite"/>
    </source>
</evidence>
<evidence type="ECO:0000256" key="3">
    <source>
        <dbReference type="ARBA" id="ARBA00008628"/>
    </source>
</evidence>
<comment type="subcellular location">
    <subcellularLocation>
        <location evidence="2">Endosome membrane</location>
        <topology evidence="2">Peripheral membrane protein</topology>
    </subcellularLocation>
    <subcellularLocation>
        <location evidence="1">Golgi apparatus</location>
        <location evidence="1">trans-Golgi network membrane</location>
        <topology evidence="1">Peripheral membrane protein</topology>
    </subcellularLocation>
</comment>
<dbReference type="Pfam" id="PF16854">
    <property type="entry name" value="VPS53_C"/>
    <property type="match status" value="1"/>
</dbReference>
<dbReference type="Proteomes" id="UP001212841">
    <property type="component" value="Unassembled WGS sequence"/>
</dbReference>
<dbReference type="GO" id="GO:0042147">
    <property type="term" value="P:retrograde transport, endosome to Golgi"/>
    <property type="evidence" value="ECO:0007669"/>
    <property type="project" value="InterPro"/>
</dbReference>
<feature type="domain" description="Vps53 C-terminal" evidence="10">
    <location>
        <begin position="643"/>
        <end position="727"/>
    </location>
</feature>
<dbReference type="PANTHER" id="PTHR12820:SF0">
    <property type="entry name" value="VACUOLAR PROTEIN SORTING-ASSOCIATED PROTEIN 53 HOMOLOG"/>
    <property type="match status" value="1"/>
</dbReference>
<evidence type="ECO:0000256" key="1">
    <source>
        <dbReference type="ARBA" id="ARBA00004150"/>
    </source>
</evidence>
<keyword evidence="5" id="KW-0333">Golgi apparatus</keyword>
<comment type="similarity">
    <text evidence="3">Belongs to the VPS53 family.</text>
</comment>
<dbReference type="Pfam" id="PF04100">
    <property type="entry name" value="Vps53_N"/>
    <property type="match status" value="1"/>
</dbReference>
<gene>
    <name evidence="11" type="primary">VPS53</name>
    <name evidence="11" type="ORF">HK097_007881</name>
</gene>
<dbReference type="EMBL" id="JADGJD010000043">
    <property type="protein sequence ID" value="KAJ3056157.1"/>
    <property type="molecule type" value="Genomic_DNA"/>
</dbReference>
<evidence type="ECO:0000256" key="5">
    <source>
        <dbReference type="ARBA" id="ARBA00023034"/>
    </source>
</evidence>
<keyword evidence="6" id="KW-0472">Membrane</keyword>
<feature type="region of interest" description="Disordered" evidence="8">
    <location>
        <begin position="1"/>
        <end position="28"/>
    </location>
</feature>
<keyword evidence="4" id="KW-0967">Endosome</keyword>
<keyword evidence="12" id="KW-1185">Reference proteome</keyword>
<dbReference type="InterPro" id="IPR007234">
    <property type="entry name" value="Vps53_N"/>
</dbReference>
<proteinExistence type="inferred from homology"/>
<dbReference type="Gene3D" id="1.10.357.110">
    <property type="entry name" value="Vacuolar protein sorting-associated protein 53, C-terminus"/>
    <property type="match status" value="1"/>
</dbReference>
<feature type="domain" description="Vps53 N-terminal" evidence="9">
    <location>
        <begin position="53"/>
        <end position="427"/>
    </location>
</feature>
<reference evidence="11" key="1">
    <citation type="submission" date="2020-05" db="EMBL/GenBank/DDBJ databases">
        <title>Phylogenomic resolution of chytrid fungi.</title>
        <authorList>
            <person name="Stajich J.E."/>
            <person name="Amses K."/>
            <person name="Simmons R."/>
            <person name="Seto K."/>
            <person name="Myers J."/>
            <person name="Bonds A."/>
            <person name="Quandt C.A."/>
            <person name="Barry K."/>
            <person name="Liu P."/>
            <person name="Grigoriev I."/>
            <person name="Longcore J.E."/>
            <person name="James T.Y."/>
        </authorList>
    </citation>
    <scope>NUCLEOTIDE SEQUENCE</scope>
    <source>
        <strain evidence="11">JEL0318</strain>
    </source>
</reference>
<evidence type="ECO:0000256" key="7">
    <source>
        <dbReference type="SAM" id="Coils"/>
    </source>
</evidence>
<comment type="caution">
    <text evidence="11">The sequence shown here is derived from an EMBL/GenBank/DDBJ whole genome shotgun (WGS) entry which is preliminary data.</text>
</comment>
<evidence type="ECO:0000256" key="2">
    <source>
        <dbReference type="ARBA" id="ARBA00004481"/>
    </source>
</evidence>
<evidence type="ECO:0000259" key="10">
    <source>
        <dbReference type="Pfam" id="PF16854"/>
    </source>
</evidence>
<evidence type="ECO:0000313" key="12">
    <source>
        <dbReference type="Proteomes" id="UP001212841"/>
    </source>
</evidence>
<dbReference type="AlphaFoldDB" id="A0AAD5SJM8"/>
<dbReference type="GO" id="GO:0010008">
    <property type="term" value="C:endosome membrane"/>
    <property type="evidence" value="ECO:0007669"/>
    <property type="project" value="UniProtKB-SubCell"/>
</dbReference>
<evidence type="ECO:0000256" key="4">
    <source>
        <dbReference type="ARBA" id="ARBA00022753"/>
    </source>
</evidence>
<organism evidence="11 12">
    <name type="scientific">Rhizophlyctis rosea</name>
    <dbReference type="NCBI Taxonomy" id="64517"/>
    <lineage>
        <taxon>Eukaryota</taxon>
        <taxon>Fungi</taxon>
        <taxon>Fungi incertae sedis</taxon>
        <taxon>Chytridiomycota</taxon>
        <taxon>Chytridiomycota incertae sedis</taxon>
        <taxon>Chytridiomycetes</taxon>
        <taxon>Rhizophlyctidales</taxon>
        <taxon>Rhizophlyctidaceae</taxon>
        <taxon>Rhizophlyctis</taxon>
    </lineage>
</organism>
<dbReference type="GO" id="GO:0000938">
    <property type="term" value="C:GARP complex"/>
    <property type="evidence" value="ECO:0007669"/>
    <property type="project" value="InterPro"/>
</dbReference>
<feature type="coiled-coil region" evidence="7">
    <location>
        <begin position="109"/>
        <end position="143"/>
    </location>
</feature>
<dbReference type="InterPro" id="IPR031745">
    <property type="entry name" value="Vps53_C"/>
</dbReference>
<sequence length="793" mass="89126">MDASSTKDAKSPSQDAVDELEGDGRHETISLEPDLDLAISSVLATKDPLDSSDFDPIEYINLIFPNEQSLATIDNVLTKLRTKIRRMDIEMRELVRSQTDAGQQTASDLRDAQKAITELYSNYERIREKAVQSEKMVQEITKDIKSLDQAKNNLTVSVIVLRRLHMLVSALDQLRGAVSRRQYTDAASLLQVVNQLLVHFKGFRSVDQIAVLLEDAAKLQVDLKRAIFGEFEGAFVGGTLRSQYQTLHEACRVVDVIGAETRQELVNWYCELQLKDYRNIFRINQEVAGLADVSRRYAWFKRLLKTYDDDHCAAFPNDWRVAEAASEKFCQDTRKDLSEQLAKADHNMDVKVLLQAIQTTVDFEGKLHKRFDPRDLEAEKLTEVEVNQAPPGSKFHKIISSCFDPYLRHYIDSQDKVLSDLLETYRSRPTATEEESVLASSTDLFYSYRQTLGAFAKLSTKKPFLDLCILFGKWLRNYADMLLSKLPSDEKKAIGNEDIRSICLIINTADYCAATTTQLEEKLVEKIDEEFRPSVNFNLERDGFVNVSGSGIRALVRGIENSIEPAFNTMLKKPWGTVEAVGDQSDYVNTIATTLQFSVGAVKQHFASNKYFRTFCDKFSESFLGRYYNNIFKCKPISEVGAEQMLLDTHALKTILLQMANIGAEPGTQPPSTYLKLLNKGVTKVEQLLKVVLRPYEPVEGIVETYLLLFNDYSIANFQKVLELKGLKRAEQQAVMEAFQRRIPPDGNKSVGDLAGAGASTNATAAALAAAGAKFNMRKFVAGMNIPASMKLG</sequence>